<feature type="region of interest" description="Disordered" evidence="1">
    <location>
        <begin position="284"/>
        <end position="310"/>
    </location>
</feature>
<dbReference type="RefSeq" id="WP_143024112.1">
    <property type="nucleotide sequence ID" value="NZ_FNHG01000013.1"/>
</dbReference>
<dbReference type="EMBL" id="FNHG01000013">
    <property type="protein sequence ID" value="SDM52809.1"/>
    <property type="molecule type" value="Genomic_DNA"/>
</dbReference>
<evidence type="ECO:0000256" key="2">
    <source>
        <dbReference type="SAM" id="SignalP"/>
    </source>
</evidence>
<name>A0A1G9TYE8_9PROT</name>
<gene>
    <name evidence="3" type="ORF">SAMN04488568_11356</name>
</gene>
<evidence type="ECO:0000313" key="3">
    <source>
        <dbReference type="EMBL" id="SDM52809.1"/>
    </source>
</evidence>
<evidence type="ECO:0000256" key="1">
    <source>
        <dbReference type="SAM" id="MobiDB-lite"/>
    </source>
</evidence>
<feature type="signal peptide" evidence="2">
    <location>
        <begin position="1"/>
        <end position="26"/>
    </location>
</feature>
<organism evidence="3 4">
    <name type="scientific">Maricaulis salignorans</name>
    <dbReference type="NCBI Taxonomy" id="144026"/>
    <lineage>
        <taxon>Bacteria</taxon>
        <taxon>Pseudomonadati</taxon>
        <taxon>Pseudomonadota</taxon>
        <taxon>Alphaproteobacteria</taxon>
        <taxon>Maricaulales</taxon>
        <taxon>Maricaulaceae</taxon>
        <taxon>Maricaulis</taxon>
    </lineage>
</organism>
<evidence type="ECO:0000313" key="4">
    <source>
        <dbReference type="Proteomes" id="UP000199759"/>
    </source>
</evidence>
<accession>A0A1G9TYE8</accession>
<dbReference type="AlphaFoldDB" id="A0A1G9TYE8"/>
<reference evidence="3 4" key="1">
    <citation type="submission" date="2016-10" db="EMBL/GenBank/DDBJ databases">
        <authorList>
            <person name="de Groot N.N."/>
        </authorList>
    </citation>
    <scope>NUCLEOTIDE SEQUENCE [LARGE SCALE GENOMIC DNA]</scope>
    <source>
        <strain evidence="3 4">DSM 16077</strain>
    </source>
</reference>
<keyword evidence="4" id="KW-1185">Reference proteome</keyword>
<feature type="compositionally biased region" description="Polar residues" evidence="1">
    <location>
        <begin position="301"/>
        <end position="310"/>
    </location>
</feature>
<proteinExistence type="predicted"/>
<sequence>MLRVSAIISILNACVALAIWCSPAYASDDWLELRRVEVWTQLVDKNVSVSAGIASAALGDPILVVSARYASYVELGSEVETADGQGLAHAGRLLYQSEAPDIPGIVYCGRVALGQLRSRLPDATCLIDADQDGAFDFALERASTLAIRSSLTYSGFGPQALAVPIPYRISSGEELGRVRFELNAIDASRDSITPGPALLLTMNYFEGEHPRGDDGVELVVEHALFGEALDFWGFCIRFADVSADRIRFEYLGQVSETLTWANRFAGGAPPRDYLCAADDSYITSPPNPLQHSDPAPATHPASHTSNPSRN</sequence>
<dbReference type="Proteomes" id="UP000199759">
    <property type="component" value="Unassembled WGS sequence"/>
</dbReference>
<feature type="chain" id="PRO_5011707459" evidence="2">
    <location>
        <begin position="27"/>
        <end position="310"/>
    </location>
</feature>
<protein>
    <submittedName>
        <fullName evidence="3">Uncharacterized protein</fullName>
    </submittedName>
</protein>
<keyword evidence="2" id="KW-0732">Signal</keyword>